<gene>
    <name evidence="2" type="primary">jg12592</name>
    <name evidence="2" type="ORF">PAEG_LOCUS23477</name>
</gene>
<name>A0A8S4S767_9NEOP</name>
<dbReference type="EMBL" id="CAKXAJ010026150">
    <property type="protein sequence ID" value="CAH2258961.1"/>
    <property type="molecule type" value="Genomic_DNA"/>
</dbReference>
<comment type="caution">
    <text evidence="2">The sequence shown here is derived from an EMBL/GenBank/DDBJ whole genome shotgun (WGS) entry which is preliminary data.</text>
</comment>
<dbReference type="AlphaFoldDB" id="A0A8S4S767"/>
<evidence type="ECO:0000313" key="2">
    <source>
        <dbReference type="EMBL" id="CAH2258961.1"/>
    </source>
</evidence>
<evidence type="ECO:0000313" key="3">
    <source>
        <dbReference type="Proteomes" id="UP000838756"/>
    </source>
</evidence>
<proteinExistence type="predicted"/>
<sequence length="458" mass="52160">MISYRGREGRRGKGFKMTRHLERLYKEGKCRDCSVVVTRMDFAKILGKFTKVKIQYESSSSPKTQKTPQVNKSEAQVPNTRLKNNENGMVMFHRNAYNPHPAKVLANTRKHTNNKVASPHTILKEINIFKNAIPVKNRNNNYSNIHNGKQYAIIFNDPTNKDSNNNINIELTLSDLLPKVNKDILPSEEWCIDYFPKKDEPKNDKVYDRIAAELEDLMYNEKPEVKLIKAESTENKVDEFPSIMDILNDNVTPESNSEHKNQNNNMELKDALESNDVEAMLLGKTVKSKVETPMDVENTDVNKLIADVVQFSTSSESTIKELPVAPEVENPHSPSILDETLQKGIEEQLPNPHLQINKNIINSQNSDVYASKNGKQSDSNIFSSLKLEDVTHVIFKKVVSGNCIKSVTCPRNFKYSIELEEKSVEFLGAPKYITSLEDLQVLLQIVNETDLRSLYVVY</sequence>
<evidence type="ECO:0000256" key="1">
    <source>
        <dbReference type="SAM" id="MobiDB-lite"/>
    </source>
</evidence>
<protein>
    <submittedName>
        <fullName evidence="2">Jg12592 protein</fullName>
    </submittedName>
</protein>
<accession>A0A8S4S767</accession>
<feature type="region of interest" description="Disordered" evidence="1">
    <location>
        <begin position="57"/>
        <end position="78"/>
    </location>
</feature>
<organism evidence="2 3">
    <name type="scientific">Pararge aegeria aegeria</name>
    <dbReference type="NCBI Taxonomy" id="348720"/>
    <lineage>
        <taxon>Eukaryota</taxon>
        <taxon>Metazoa</taxon>
        <taxon>Ecdysozoa</taxon>
        <taxon>Arthropoda</taxon>
        <taxon>Hexapoda</taxon>
        <taxon>Insecta</taxon>
        <taxon>Pterygota</taxon>
        <taxon>Neoptera</taxon>
        <taxon>Endopterygota</taxon>
        <taxon>Lepidoptera</taxon>
        <taxon>Glossata</taxon>
        <taxon>Ditrysia</taxon>
        <taxon>Papilionoidea</taxon>
        <taxon>Nymphalidae</taxon>
        <taxon>Satyrinae</taxon>
        <taxon>Satyrini</taxon>
        <taxon>Parargina</taxon>
        <taxon>Pararge</taxon>
    </lineage>
</organism>
<dbReference type="OrthoDB" id="7791654at2759"/>
<dbReference type="Proteomes" id="UP000838756">
    <property type="component" value="Unassembled WGS sequence"/>
</dbReference>
<reference evidence="2" key="1">
    <citation type="submission" date="2022-03" db="EMBL/GenBank/DDBJ databases">
        <authorList>
            <person name="Lindestad O."/>
        </authorList>
    </citation>
    <scope>NUCLEOTIDE SEQUENCE</scope>
</reference>
<keyword evidence="3" id="KW-1185">Reference proteome</keyword>